<dbReference type="EMBL" id="KN840454">
    <property type="protein sequence ID" value="KIP10531.1"/>
    <property type="molecule type" value="Genomic_DNA"/>
</dbReference>
<dbReference type="Proteomes" id="UP000053257">
    <property type="component" value="Unassembled WGS sequence"/>
</dbReference>
<dbReference type="OrthoDB" id="425534at2759"/>
<keyword evidence="6" id="KW-1185">Reference proteome</keyword>
<dbReference type="Pfam" id="PF08386">
    <property type="entry name" value="Abhydrolase_4"/>
    <property type="match status" value="1"/>
</dbReference>
<evidence type="ECO:0000256" key="2">
    <source>
        <dbReference type="ARBA" id="ARBA00022801"/>
    </source>
</evidence>
<feature type="domain" description="Peptidase S33 tripeptidyl aminopeptidase-like C-terminal" evidence="4">
    <location>
        <begin position="423"/>
        <end position="493"/>
    </location>
</feature>
<dbReference type="Pfam" id="PF00561">
    <property type="entry name" value="Abhydrolase_1"/>
    <property type="match status" value="1"/>
</dbReference>
<organism evidence="5 6">
    <name type="scientific">Phlebiopsis gigantea (strain 11061_1 CR5-6)</name>
    <name type="common">White-rot fungus</name>
    <name type="synonym">Peniophora gigantea</name>
    <dbReference type="NCBI Taxonomy" id="745531"/>
    <lineage>
        <taxon>Eukaryota</taxon>
        <taxon>Fungi</taxon>
        <taxon>Dikarya</taxon>
        <taxon>Basidiomycota</taxon>
        <taxon>Agaricomycotina</taxon>
        <taxon>Agaricomycetes</taxon>
        <taxon>Polyporales</taxon>
        <taxon>Phanerochaetaceae</taxon>
        <taxon>Phlebiopsis</taxon>
    </lineage>
</organism>
<dbReference type="InterPro" id="IPR013595">
    <property type="entry name" value="Pept_S33_TAP-like_C"/>
</dbReference>
<evidence type="ECO:0000256" key="1">
    <source>
        <dbReference type="ARBA" id="ARBA00010088"/>
    </source>
</evidence>
<protein>
    <submittedName>
        <fullName evidence="5">Uncharacterized protein</fullName>
    </submittedName>
</protein>
<reference evidence="5 6" key="1">
    <citation type="journal article" date="2014" name="PLoS Genet.">
        <title>Analysis of the Phlebiopsis gigantea genome, transcriptome and secretome provides insight into its pioneer colonization strategies of wood.</title>
        <authorList>
            <person name="Hori C."/>
            <person name="Ishida T."/>
            <person name="Igarashi K."/>
            <person name="Samejima M."/>
            <person name="Suzuki H."/>
            <person name="Master E."/>
            <person name="Ferreira P."/>
            <person name="Ruiz-Duenas F.J."/>
            <person name="Held B."/>
            <person name="Canessa P."/>
            <person name="Larrondo L.F."/>
            <person name="Schmoll M."/>
            <person name="Druzhinina I.S."/>
            <person name="Kubicek C.P."/>
            <person name="Gaskell J.A."/>
            <person name="Kersten P."/>
            <person name="St John F."/>
            <person name="Glasner J."/>
            <person name="Sabat G."/>
            <person name="Splinter BonDurant S."/>
            <person name="Syed K."/>
            <person name="Yadav J."/>
            <person name="Mgbeahuruike A.C."/>
            <person name="Kovalchuk A."/>
            <person name="Asiegbu F.O."/>
            <person name="Lackner G."/>
            <person name="Hoffmeister D."/>
            <person name="Rencoret J."/>
            <person name="Gutierrez A."/>
            <person name="Sun H."/>
            <person name="Lindquist E."/>
            <person name="Barry K."/>
            <person name="Riley R."/>
            <person name="Grigoriev I.V."/>
            <person name="Henrissat B."/>
            <person name="Kues U."/>
            <person name="Berka R.M."/>
            <person name="Martinez A.T."/>
            <person name="Covert S.F."/>
            <person name="Blanchette R.A."/>
            <person name="Cullen D."/>
        </authorList>
    </citation>
    <scope>NUCLEOTIDE SEQUENCE [LARGE SCALE GENOMIC DNA]</scope>
    <source>
        <strain evidence="5 6">11061_1 CR5-6</strain>
    </source>
</reference>
<evidence type="ECO:0000259" key="4">
    <source>
        <dbReference type="Pfam" id="PF08386"/>
    </source>
</evidence>
<dbReference type="STRING" id="745531.A0A0C3S487"/>
<dbReference type="Gene3D" id="3.40.50.1820">
    <property type="entry name" value="alpha/beta hydrolase"/>
    <property type="match status" value="1"/>
</dbReference>
<keyword evidence="2" id="KW-0378">Hydrolase</keyword>
<dbReference type="SUPFAM" id="SSF53474">
    <property type="entry name" value="alpha/beta-Hydrolases"/>
    <property type="match status" value="1"/>
</dbReference>
<dbReference type="AlphaFoldDB" id="A0A0C3S487"/>
<accession>A0A0C3S487</accession>
<sequence>MFEWSSLTPSTNLSWAACYTAFQCARFTVPLQYSNTSAGDAQIAVIMSPSNLSHTDPNYLGPFLFNPGGPGSSGVQTFLADFPLLQSVIGPYYDIVSFDPRAQSALGVGNTTPAVSFFASPAEALLYRETFPNNANESASSFGRSLAQSQVLAKLASDRIQLVAESVGTPAVAADMLNIVRAFGQEKLNYYGISYGSLLGSTFAAMFPENVGRFVLDGVVNAHDYYAGNRTNTLSSTDDTLTSIYDSCVAAGPQLCPIYENSTDLVRARVNAVLDSVHVAPLAAINDTDPSNIEWIVVDYTTLTTLLFNTLYTPYASAQGFAEAIVALEQGDPSVVLQAVPSPITDICPVNASVPVSDGTFDAATAIWFGDSFVDGNRTFAEAKANYDAALNLSAFAALRSHLCNRGSVLKCDMLTGSFITNTSTPILFIGNTFDPVTPLASAHNMSTGFTGSVVLQQNSTGHTSQSGFNLCTIEVIQAYLTNLTLPAPGTVCQPATGIWSINSTSLVGRSMDVRTREPSPLEEAVEAFARSSVAKRNMLLAPAVKRFSF</sequence>
<proteinExistence type="inferred from homology"/>
<comment type="similarity">
    <text evidence="1">Belongs to the peptidase S33 family.</text>
</comment>
<dbReference type="InterPro" id="IPR000073">
    <property type="entry name" value="AB_hydrolase_1"/>
</dbReference>
<feature type="domain" description="AB hydrolase-1" evidence="3">
    <location>
        <begin position="62"/>
        <end position="219"/>
    </location>
</feature>
<evidence type="ECO:0000313" key="6">
    <source>
        <dbReference type="Proteomes" id="UP000053257"/>
    </source>
</evidence>
<dbReference type="InterPro" id="IPR051601">
    <property type="entry name" value="Serine_prot/Carboxylest_S33"/>
</dbReference>
<dbReference type="HOGENOM" id="CLU_013364_5_2_1"/>
<evidence type="ECO:0000313" key="5">
    <source>
        <dbReference type="EMBL" id="KIP10531.1"/>
    </source>
</evidence>
<name>A0A0C3S487_PHLG1</name>
<dbReference type="PANTHER" id="PTHR43248:SF25">
    <property type="entry name" value="AB HYDROLASE-1 DOMAIN-CONTAINING PROTEIN-RELATED"/>
    <property type="match status" value="1"/>
</dbReference>
<dbReference type="InterPro" id="IPR029058">
    <property type="entry name" value="AB_hydrolase_fold"/>
</dbReference>
<gene>
    <name evidence="5" type="ORF">PHLGIDRAFT_101206</name>
</gene>
<dbReference type="PANTHER" id="PTHR43248">
    <property type="entry name" value="2-SUCCINYL-6-HYDROXY-2,4-CYCLOHEXADIENE-1-CARBOXYLATE SYNTHASE"/>
    <property type="match status" value="1"/>
</dbReference>
<evidence type="ECO:0000259" key="3">
    <source>
        <dbReference type="Pfam" id="PF00561"/>
    </source>
</evidence>
<dbReference type="GO" id="GO:0016787">
    <property type="term" value="F:hydrolase activity"/>
    <property type="evidence" value="ECO:0007669"/>
    <property type="project" value="UniProtKB-KW"/>
</dbReference>